<name>A0A6G9Y605_9NOCA</name>
<dbReference type="Pfam" id="PF26059">
    <property type="entry name" value="DUF8020"/>
    <property type="match status" value="1"/>
</dbReference>
<protein>
    <submittedName>
        <fullName evidence="4">Ammonium transporter</fullName>
    </submittedName>
</protein>
<gene>
    <name evidence="4" type="ORF">F5544_03805</name>
</gene>
<evidence type="ECO:0000256" key="1">
    <source>
        <dbReference type="SAM" id="Phobius"/>
    </source>
</evidence>
<sequence length="214" mass="21500">MILRKITAVAVPLVAAVAVGAGVSHAEPATTPEIGYQAQLVGDTVVTTLTNGHFQMSGNNVDIKDEAGNTVVTLPLSFRQDGLEFPLPHAVRDDGRVLELTAVKDYTQARPATAAPIASNAENQRAMNAFSSQFGIATAIGGFIGTAIGALVGLTGIVAGPGVIASVIAGAAVGGIIGTVIVGGPTLLIAGIDLIGTLAAPPGTTKWSEPSDRK</sequence>
<feature type="transmembrane region" description="Helical" evidence="1">
    <location>
        <begin position="167"/>
        <end position="192"/>
    </location>
</feature>
<dbReference type="KEGG" id="nah:F5544_03805"/>
<keyword evidence="5" id="KW-1185">Reference proteome</keyword>
<evidence type="ECO:0000313" key="5">
    <source>
        <dbReference type="Proteomes" id="UP000503540"/>
    </source>
</evidence>
<dbReference type="EMBL" id="CP046172">
    <property type="protein sequence ID" value="QIS08675.1"/>
    <property type="molecule type" value="Genomic_DNA"/>
</dbReference>
<dbReference type="AlphaFoldDB" id="A0A6G9Y605"/>
<reference evidence="4 5" key="1">
    <citation type="journal article" date="2019" name="ACS Chem. Biol.">
        <title>Identification and Mobilization of a Cryptic Antibiotic Biosynthesis Gene Locus from a Human-Pathogenic Nocardia Isolate.</title>
        <authorList>
            <person name="Herisse M."/>
            <person name="Ishida K."/>
            <person name="Porter J.L."/>
            <person name="Howden B."/>
            <person name="Hertweck C."/>
            <person name="Stinear T.P."/>
            <person name="Pidot S.J."/>
        </authorList>
    </citation>
    <scope>NUCLEOTIDE SEQUENCE [LARGE SCALE GENOMIC DNA]</scope>
    <source>
        <strain evidence="4 5">AUSMDU00012717</strain>
    </source>
</reference>
<organism evidence="4 5">
    <name type="scientific">Nocardia arthritidis</name>
    <dbReference type="NCBI Taxonomy" id="228602"/>
    <lineage>
        <taxon>Bacteria</taxon>
        <taxon>Bacillati</taxon>
        <taxon>Actinomycetota</taxon>
        <taxon>Actinomycetes</taxon>
        <taxon>Mycobacteriales</taxon>
        <taxon>Nocardiaceae</taxon>
        <taxon>Nocardia</taxon>
    </lineage>
</organism>
<feature type="domain" description="DUF8020" evidence="3">
    <location>
        <begin position="34"/>
        <end position="103"/>
    </location>
</feature>
<feature type="chain" id="PRO_5026284255" evidence="2">
    <location>
        <begin position="27"/>
        <end position="214"/>
    </location>
</feature>
<feature type="transmembrane region" description="Helical" evidence="1">
    <location>
        <begin position="134"/>
        <end position="160"/>
    </location>
</feature>
<dbReference type="InterPro" id="IPR058333">
    <property type="entry name" value="DUF8020"/>
</dbReference>
<proteinExistence type="predicted"/>
<keyword evidence="1" id="KW-0472">Membrane</keyword>
<keyword evidence="1" id="KW-1133">Transmembrane helix</keyword>
<evidence type="ECO:0000313" key="4">
    <source>
        <dbReference type="EMBL" id="QIS08675.1"/>
    </source>
</evidence>
<accession>A0A6G9Y605</accession>
<keyword evidence="2" id="KW-0732">Signal</keyword>
<dbReference type="Proteomes" id="UP000503540">
    <property type="component" value="Chromosome"/>
</dbReference>
<feature type="signal peptide" evidence="2">
    <location>
        <begin position="1"/>
        <end position="26"/>
    </location>
</feature>
<dbReference type="RefSeq" id="WP_167471882.1">
    <property type="nucleotide sequence ID" value="NZ_CP046172.1"/>
</dbReference>
<keyword evidence="1" id="KW-0812">Transmembrane</keyword>
<evidence type="ECO:0000259" key="3">
    <source>
        <dbReference type="Pfam" id="PF26059"/>
    </source>
</evidence>
<evidence type="ECO:0000256" key="2">
    <source>
        <dbReference type="SAM" id="SignalP"/>
    </source>
</evidence>